<protein>
    <recommendedName>
        <fullName evidence="1">DUF4440 domain-containing protein</fullName>
    </recommendedName>
</protein>
<proteinExistence type="predicted"/>
<dbReference type="STRING" id="446470.Snas_2934"/>
<evidence type="ECO:0000259" key="1">
    <source>
        <dbReference type="Pfam" id="PF14534"/>
    </source>
</evidence>
<dbReference type="AlphaFoldDB" id="D3Q9C7"/>
<dbReference type="NCBIfam" id="TIGR02246">
    <property type="entry name" value="SgcJ/EcaC family oxidoreductase"/>
    <property type="match status" value="1"/>
</dbReference>
<dbReference type="KEGG" id="sna:Snas_2934"/>
<evidence type="ECO:0000313" key="2">
    <source>
        <dbReference type="EMBL" id="ADD42609.1"/>
    </source>
</evidence>
<accession>D3Q9C7</accession>
<dbReference type="eggNOG" id="COG4319">
    <property type="taxonomic scope" value="Bacteria"/>
</dbReference>
<sequence length="133" mass="14766">MNTEIEAIHRTFAEYQEHQTEPEPFLAMHRDETIVVNIAGRRVLGKEALAQAMTAALASPLAQVRTTLDIEDVRFVREDVALVSAIKNVHDERDEKDEADAGFPSTGALTLLLSKEEGQWRVALAQTTPRLAT</sequence>
<dbReference type="Proteomes" id="UP000000844">
    <property type="component" value="Chromosome"/>
</dbReference>
<dbReference type="InterPro" id="IPR011944">
    <property type="entry name" value="Steroid_delta5-4_isomerase"/>
</dbReference>
<dbReference type="Pfam" id="PF14534">
    <property type="entry name" value="DUF4440"/>
    <property type="match status" value="1"/>
</dbReference>
<dbReference type="SUPFAM" id="SSF54427">
    <property type="entry name" value="NTF2-like"/>
    <property type="match status" value="1"/>
</dbReference>
<dbReference type="HOGENOM" id="CLU_129336_2_0_11"/>
<evidence type="ECO:0000313" key="3">
    <source>
        <dbReference type="Proteomes" id="UP000000844"/>
    </source>
</evidence>
<keyword evidence="3" id="KW-1185">Reference proteome</keyword>
<dbReference type="Gene3D" id="3.10.450.50">
    <property type="match status" value="1"/>
</dbReference>
<feature type="domain" description="DUF4440" evidence="1">
    <location>
        <begin position="5"/>
        <end position="122"/>
    </location>
</feature>
<reference evidence="2 3" key="1">
    <citation type="journal article" date="2009" name="Stand. Genomic Sci.">
        <title>Complete genome sequence of Stackebrandtia nassauensis type strain (LLR-40K-21).</title>
        <authorList>
            <person name="Munk C."/>
            <person name="Lapidus A."/>
            <person name="Copeland A."/>
            <person name="Jando M."/>
            <person name="Mayilraj S."/>
            <person name="Glavina Del Rio T."/>
            <person name="Nolan M."/>
            <person name="Chen F."/>
            <person name="Lucas S."/>
            <person name="Tice H."/>
            <person name="Cheng J.F."/>
            <person name="Han C."/>
            <person name="Detter J.C."/>
            <person name="Bruce D."/>
            <person name="Goodwin L."/>
            <person name="Chain P."/>
            <person name="Pitluck S."/>
            <person name="Goker M."/>
            <person name="Ovchinikova G."/>
            <person name="Pati A."/>
            <person name="Ivanova N."/>
            <person name="Mavromatis K."/>
            <person name="Chen A."/>
            <person name="Palaniappan K."/>
            <person name="Land M."/>
            <person name="Hauser L."/>
            <person name="Chang Y.J."/>
            <person name="Jeffries C.D."/>
            <person name="Bristow J."/>
            <person name="Eisen J.A."/>
            <person name="Markowitz V."/>
            <person name="Hugenholtz P."/>
            <person name="Kyrpides N.C."/>
            <person name="Klenk H.P."/>
        </authorList>
    </citation>
    <scope>NUCLEOTIDE SEQUENCE [LARGE SCALE GENOMIC DNA]</scope>
    <source>
        <strain evidence="3">DSM 44728 / CIP 108903 / NRRL B-16338 / NBRC 102104 / LLR-40K-21</strain>
    </source>
</reference>
<dbReference type="OrthoDB" id="2887901at2"/>
<dbReference type="RefSeq" id="WP_013018180.1">
    <property type="nucleotide sequence ID" value="NC_013947.1"/>
</dbReference>
<name>D3Q9C7_STANL</name>
<dbReference type="InterPro" id="IPR027843">
    <property type="entry name" value="DUF4440"/>
</dbReference>
<dbReference type="EMBL" id="CP001778">
    <property type="protein sequence ID" value="ADD42609.1"/>
    <property type="molecule type" value="Genomic_DNA"/>
</dbReference>
<gene>
    <name evidence="2" type="ordered locus">Snas_2934</name>
</gene>
<dbReference type="InterPro" id="IPR032710">
    <property type="entry name" value="NTF2-like_dom_sf"/>
</dbReference>
<organism evidence="2 3">
    <name type="scientific">Stackebrandtia nassauensis (strain DSM 44728 / CIP 108903 / NRRL B-16338 / NBRC 102104 / LLR-40K-21)</name>
    <dbReference type="NCBI Taxonomy" id="446470"/>
    <lineage>
        <taxon>Bacteria</taxon>
        <taxon>Bacillati</taxon>
        <taxon>Actinomycetota</taxon>
        <taxon>Actinomycetes</taxon>
        <taxon>Glycomycetales</taxon>
        <taxon>Glycomycetaceae</taxon>
        <taxon>Stackebrandtia</taxon>
    </lineage>
</organism>